<feature type="compositionally biased region" description="Basic and acidic residues" evidence="1">
    <location>
        <begin position="22"/>
        <end position="34"/>
    </location>
</feature>
<evidence type="ECO:0000256" key="1">
    <source>
        <dbReference type="SAM" id="MobiDB-lite"/>
    </source>
</evidence>
<evidence type="ECO:0000313" key="3">
    <source>
        <dbReference type="Proteomes" id="UP001446871"/>
    </source>
</evidence>
<keyword evidence="3" id="KW-1185">Reference proteome</keyword>
<dbReference type="Proteomes" id="UP001446871">
    <property type="component" value="Unassembled WGS sequence"/>
</dbReference>
<comment type="caution">
    <text evidence="2">The sequence shown here is derived from an EMBL/GenBank/DDBJ whole genome shotgun (WGS) entry which is preliminary data.</text>
</comment>
<gene>
    <name evidence="2" type="ORF">PG996_004991</name>
</gene>
<proteinExistence type="predicted"/>
<feature type="region of interest" description="Disordered" evidence="1">
    <location>
        <begin position="1"/>
        <end position="51"/>
    </location>
</feature>
<evidence type="ECO:0000313" key="2">
    <source>
        <dbReference type="EMBL" id="KAK8071643.1"/>
    </source>
</evidence>
<dbReference type="EMBL" id="JAQQWM010000003">
    <property type="protein sequence ID" value="KAK8071643.1"/>
    <property type="molecule type" value="Genomic_DNA"/>
</dbReference>
<sequence>MGFKSYRSQPHRLLDLRSSPRTYEKPPPRSRDSEWSNTGSSKYRRSEDPELLDAEREDCVAVSQATIQSLEARVELLAADVKSRDQEVQMWRSEVQSKDQQVQMLKSELQVKDQRLRKFQDMALAPRDSTQTLPDSTVEQKFLELTVAIKNFIMKYKRDIPLHSTDGMANMDEYQHAFLQTLTEDGKYLGTAKLRLQGKMFEFLFAEIFDVRPYGLQNGNLEDGLVTSEKLLEKMHARGDIDKFVKWRRASADCASAFEPRDLAREVAHTIGTFLRPFVDTGRESEQALLSVCEKAARLNAIFRDADGIFTVLRATPDREADARLYEEVDEETTARKELVGQTACCIFGALVKNVAAQPSGRSLDPFFKGAVVVYK</sequence>
<reference evidence="2 3" key="1">
    <citation type="submission" date="2023-01" db="EMBL/GenBank/DDBJ databases">
        <title>Analysis of 21 Apiospora genomes using comparative genomics revels a genus with tremendous synthesis potential of carbohydrate active enzymes and secondary metabolites.</title>
        <authorList>
            <person name="Sorensen T."/>
        </authorList>
    </citation>
    <scope>NUCLEOTIDE SEQUENCE [LARGE SCALE GENOMIC DNA]</scope>
    <source>
        <strain evidence="2 3">CBS 83171</strain>
    </source>
</reference>
<protein>
    <submittedName>
        <fullName evidence="2">Uncharacterized protein</fullName>
    </submittedName>
</protein>
<organism evidence="2 3">
    <name type="scientific">Apiospora saccharicola</name>
    <dbReference type="NCBI Taxonomy" id="335842"/>
    <lineage>
        <taxon>Eukaryota</taxon>
        <taxon>Fungi</taxon>
        <taxon>Dikarya</taxon>
        <taxon>Ascomycota</taxon>
        <taxon>Pezizomycotina</taxon>
        <taxon>Sordariomycetes</taxon>
        <taxon>Xylariomycetidae</taxon>
        <taxon>Amphisphaeriales</taxon>
        <taxon>Apiosporaceae</taxon>
        <taxon>Apiospora</taxon>
    </lineage>
</organism>
<accession>A0ABR1VP82</accession>
<name>A0ABR1VP82_9PEZI</name>